<protein>
    <recommendedName>
        <fullName evidence="1">Polymerase/histidinol phosphatase N-terminal domain-containing protein</fullName>
    </recommendedName>
</protein>
<name>A0A1F7FE89_UNCRA</name>
<dbReference type="SUPFAM" id="SSF89550">
    <property type="entry name" value="PHP domain-like"/>
    <property type="match status" value="1"/>
</dbReference>
<dbReference type="PANTHER" id="PTHR36928:SF1">
    <property type="entry name" value="PHOSPHATASE YCDX-RELATED"/>
    <property type="match status" value="1"/>
</dbReference>
<accession>A0A1F7FE89</accession>
<dbReference type="PANTHER" id="PTHR36928">
    <property type="entry name" value="PHOSPHATASE YCDX-RELATED"/>
    <property type="match status" value="1"/>
</dbReference>
<evidence type="ECO:0000259" key="1">
    <source>
        <dbReference type="SMART" id="SM00481"/>
    </source>
</evidence>
<evidence type="ECO:0000313" key="2">
    <source>
        <dbReference type="EMBL" id="OGK04995.1"/>
    </source>
</evidence>
<comment type="caution">
    <text evidence="2">The sequence shown here is derived from an EMBL/GenBank/DDBJ whole genome shotgun (WGS) entry which is preliminary data.</text>
</comment>
<dbReference type="SMART" id="SM00481">
    <property type="entry name" value="POLIIIAc"/>
    <property type="match status" value="1"/>
</dbReference>
<dbReference type="GO" id="GO:0008270">
    <property type="term" value="F:zinc ion binding"/>
    <property type="evidence" value="ECO:0007669"/>
    <property type="project" value="TreeGrafter"/>
</dbReference>
<dbReference type="Proteomes" id="UP000179243">
    <property type="component" value="Unassembled WGS sequence"/>
</dbReference>
<dbReference type="InterPro" id="IPR050243">
    <property type="entry name" value="PHP_phosphatase"/>
</dbReference>
<sequence length="257" mass="29234">MKKIDLHLHSDLSSDGKVSFEKIVRKLKEENVQTAALTNHIPEVPGHLWYASCNAVVNLKKERDKLEDTYGVRILVGAEIDVIDVSGRLAAPESLIDEFEFIISGVHRYPNATRGRWFHGSRLPVPNADSMHYGPAQYYAITEGILKNEQVTVLAHPLFAYDFLFPPHKKAEAIRSFPEIYKREIMRIAAEEGKAVELNSDDIDRMDDAWFSFGQTYGTMYSIGSDAHSLKHVGDVKKSYEYVQKYKIPEERIIHVG</sequence>
<gene>
    <name evidence="2" type="ORF">A2519_09965</name>
</gene>
<organism evidence="2 3">
    <name type="scientific">Candidatus Raymondbacteria bacterium RIFOXYD12_FULL_49_13</name>
    <dbReference type="NCBI Taxonomy" id="1817890"/>
    <lineage>
        <taxon>Bacteria</taxon>
        <taxon>Raymondiibacteriota</taxon>
    </lineage>
</organism>
<dbReference type="Pfam" id="PF02811">
    <property type="entry name" value="PHP"/>
    <property type="match status" value="1"/>
</dbReference>
<dbReference type="InterPro" id="IPR016195">
    <property type="entry name" value="Pol/histidinol_Pase-like"/>
</dbReference>
<dbReference type="Gene3D" id="3.20.20.140">
    <property type="entry name" value="Metal-dependent hydrolases"/>
    <property type="match status" value="1"/>
</dbReference>
<dbReference type="GO" id="GO:0042578">
    <property type="term" value="F:phosphoric ester hydrolase activity"/>
    <property type="evidence" value="ECO:0007669"/>
    <property type="project" value="TreeGrafter"/>
</dbReference>
<dbReference type="AlphaFoldDB" id="A0A1F7FE89"/>
<dbReference type="InterPro" id="IPR003141">
    <property type="entry name" value="Pol/His_phosphatase_N"/>
</dbReference>
<dbReference type="EMBL" id="MFYX01000064">
    <property type="protein sequence ID" value="OGK04995.1"/>
    <property type="molecule type" value="Genomic_DNA"/>
</dbReference>
<evidence type="ECO:0000313" key="3">
    <source>
        <dbReference type="Proteomes" id="UP000179243"/>
    </source>
</evidence>
<feature type="domain" description="Polymerase/histidinol phosphatase N-terminal" evidence="1">
    <location>
        <begin position="4"/>
        <end position="84"/>
    </location>
</feature>
<dbReference type="GO" id="GO:0005829">
    <property type="term" value="C:cytosol"/>
    <property type="evidence" value="ECO:0007669"/>
    <property type="project" value="TreeGrafter"/>
</dbReference>
<reference evidence="2 3" key="1">
    <citation type="journal article" date="2016" name="Nat. Commun.">
        <title>Thousands of microbial genomes shed light on interconnected biogeochemical processes in an aquifer system.</title>
        <authorList>
            <person name="Anantharaman K."/>
            <person name="Brown C.T."/>
            <person name="Hug L.A."/>
            <person name="Sharon I."/>
            <person name="Castelle C.J."/>
            <person name="Probst A.J."/>
            <person name="Thomas B.C."/>
            <person name="Singh A."/>
            <person name="Wilkins M.J."/>
            <person name="Karaoz U."/>
            <person name="Brodie E.L."/>
            <person name="Williams K.H."/>
            <person name="Hubbard S.S."/>
            <person name="Banfield J.F."/>
        </authorList>
    </citation>
    <scope>NUCLEOTIDE SEQUENCE [LARGE SCALE GENOMIC DNA]</scope>
</reference>
<dbReference type="InterPro" id="IPR004013">
    <property type="entry name" value="PHP_dom"/>
</dbReference>
<proteinExistence type="predicted"/>